<evidence type="ECO:0000313" key="1">
    <source>
        <dbReference type="EMBL" id="KAF9473540.1"/>
    </source>
</evidence>
<dbReference type="EMBL" id="MU155434">
    <property type="protein sequence ID" value="KAF9473540.1"/>
    <property type="molecule type" value="Genomic_DNA"/>
</dbReference>
<dbReference type="AlphaFoldDB" id="A0A9P5YTK8"/>
<protein>
    <submittedName>
        <fullName evidence="1">Uncharacterized protein</fullName>
    </submittedName>
</protein>
<sequence>MIPSRRKSISNRRLANIAQKHVHPPPDGCLWWRMSPCQFSCLSIPCYLYLLSIGCSLFQICML</sequence>
<dbReference type="Proteomes" id="UP000807469">
    <property type="component" value="Unassembled WGS sequence"/>
</dbReference>
<keyword evidence="2" id="KW-1185">Reference proteome</keyword>
<comment type="caution">
    <text evidence="1">The sequence shown here is derived from an EMBL/GenBank/DDBJ whole genome shotgun (WGS) entry which is preliminary data.</text>
</comment>
<proteinExistence type="predicted"/>
<name>A0A9P5YTK8_9AGAR</name>
<organism evidence="1 2">
    <name type="scientific">Pholiota conissans</name>
    <dbReference type="NCBI Taxonomy" id="109636"/>
    <lineage>
        <taxon>Eukaryota</taxon>
        <taxon>Fungi</taxon>
        <taxon>Dikarya</taxon>
        <taxon>Basidiomycota</taxon>
        <taxon>Agaricomycotina</taxon>
        <taxon>Agaricomycetes</taxon>
        <taxon>Agaricomycetidae</taxon>
        <taxon>Agaricales</taxon>
        <taxon>Agaricineae</taxon>
        <taxon>Strophariaceae</taxon>
        <taxon>Pholiota</taxon>
    </lineage>
</organism>
<accession>A0A9P5YTK8</accession>
<gene>
    <name evidence="1" type="ORF">BDN70DRAFT_376417</name>
</gene>
<reference evidence="1" key="1">
    <citation type="submission" date="2020-11" db="EMBL/GenBank/DDBJ databases">
        <authorList>
            <consortium name="DOE Joint Genome Institute"/>
            <person name="Ahrendt S."/>
            <person name="Riley R."/>
            <person name="Andreopoulos W."/>
            <person name="Labutti K."/>
            <person name="Pangilinan J."/>
            <person name="Ruiz-Duenas F.J."/>
            <person name="Barrasa J.M."/>
            <person name="Sanchez-Garcia M."/>
            <person name="Camarero S."/>
            <person name="Miyauchi S."/>
            <person name="Serrano A."/>
            <person name="Linde D."/>
            <person name="Babiker R."/>
            <person name="Drula E."/>
            <person name="Ayuso-Fernandez I."/>
            <person name="Pacheco R."/>
            <person name="Padilla G."/>
            <person name="Ferreira P."/>
            <person name="Barriuso J."/>
            <person name="Kellner H."/>
            <person name="Castanera R."/>
            <person name="Alfaro M."/>
            <person name="Ramirez L."/>
            <person name="Pisabarro A.G."/>
            <person name="Kuo A."/>
            <person name="Tritt A."/>
            <person name="Lipzen A."/>
            <person name="He G."/>
            <person name="Yan M."/>
            <person name="Ng V."/>
            <person name="Cullen D."/>
            <person name="Martin F."/>
            <person name="Rosso M.-N."/>
            <person name="Henrissat B."/>
            <person name="Hibbett D."/>
            <person name="Martinez A.T."/>
            <person name="Grigoriev I.V."/>
        </authorList>
    </citation>
    <scope>NUCLEOTIDE SEQUENCE</scope>
    <source>
        <strain evidence="1">CIRM-BRFM 674</strain>
    </source>
</reference>
<evidence type="ECO:0000313" key="2">
    <source>
        <dbReference type="Proteomes" id="UP000807469"/>
    </source>
</evidence>